<dbReference type="Proteomes" id="UP000598271">
    <property type="component" value="Unassembled WGS sequence"/>
</dbReference>
<keyword evidence="1" id="KW-0732">Signal</keyword>
<feature type="chain" id="PRO_5035240511" evidence="1">
    <location>
        <begin position="22"/>
        <end position="734"/>
    </location>
</feature>
<dbReference type="SUPFAM" id="SSF63829">
    <property type="entry name" value="Calcium-dependent phosphotriesterase"/>
    <property type="match status" value="1"/>
</dbReference>
<organism evidence="2 3">
    <name type="scientific">Persicitalea jodogahamensis</name>
    <dbReference type="NCBI Taxonomy" id="402147"/>
    <lineage>
        <taxon>Bacteria</taxon>
        <taxon>Pseudomonadati</taxon>
        <taxon>Bacteroidota</taxon>
        <taxon>Cytophagia</taxon>
        <taxon>Cytophagales</taxon>
        <taxon>Spirosomataceae</taxon>
        <taxon>Persicitalea</taxon>
    </lineage>
</organism>
<keyword evidence="3" id="KW-1185">Reference proteome</keyword>
<name>A0A8J3D7I1_9BACT</name>
<evidence type="ECO:0000256" key="1">
    <source>
        <dbReference type="SAM" id="SignalP"/>
    </source>
</evidence>
<dbReference type="Gene3D" id="2.130.10.10">
    <property type="entry name" value="YVTN repeat-like/Quinoprotein amine dehydrogenase"/>
    <property type="match status" value="1"/>
</dbReference>
<accession>A0A8J3D7I1</accession>
<evidence type="ECO:0000313" key="3">
    <source>
        <dbReference type="Proteomes" id="UP000598271"/>
    </source>
</evidence>
<dbReference type="EMBL" id="BMXF01000001">
    <property type="protein sequence ID" value="GHB62736.1"/>
    <property type="molecule type" value="Genomic_DNA"/>
</dbReference>
<reference evidence="2 3" key="1">
    <citation type="journal article" date="2014" name="Int. J. Syst. Evol. Microbiol.">
        <title>Complete genome sequence of Corynebacterium casei LMG S-19264T (=DSM 44701T), isolated from a smear-ripened cheese.</title>
        <authorList>
            <consortium name="US DOE Joint Genome Institute (JGI-PGF)"/>
            <person name="Walter F."/>
            <person name="Albersmeier A."/>
            <person name="Kalinowski J."/>
            <person name="Ruckert C."/>
        </authorList>
    </citation>
    <scope>NUCLEOTIDE SEQUENCE [LARGE SCALE GENOMIC DNA]</scope>
    <source>
        <strain evidence="2 3">KCTC 12866</strain>
    </source>
</reference>
<evidence type="ECO:0000313" key="2">
    <source>
        <dbReference type="EMBL" id="GHB62736.1"/>
    </source>
</evidence>
<comment type="caution">
    <text evidence="2">The sequence shown here is derived from an EMBL/GenBank/DDBJ whole genome shotgun (WGS) entry which is preliminary data.</text>
</comment>
<dbReference type="AlphaFoldDB" id="A0A8J3D7I1"/>
<dbReference type="RefSeq" id="WP_189563754.1">
    <property type="nucleotide sequence ID" value="NZ_BMXF01000001.1"/>
</dbReference>
<protein>
    <submittedName>
        <fullName evidence="2">Uncharacterized protein</fullName>
    </submittedName>
</protein>
<feature type="signal peptide" evidence="1">
    <location>
        <begin position="1"/>
        <end position="21"/>
    </location>
</feature>
<sequence>MKKLFPILLTILVLAICQAKAQRAYQDKPFVQEYSVKYYLDAPDVELRKVRADRNGVIKILSSQGLMLPHGGQFLYPGSIVPDGRYRFIKDKKLSDLGAYQNQFVFLGDKAILSDAWAGSLYDEHGLTGAKHFAGGEDFAFLVSDGQKLVFLVDNKKVWQEDVSDILDIKYQPQKMQFWVLTKSGLHTFTPATLEWTEVLSGKNFTAFDIADNSRAVVGTSEGYQEWNPAAKKAVLKNKLPATDITAVKIIGNKSYFGTSQGAFAVNADGKIDYYYGERWLPGNEVVDIAEGPENSVLILTKSGLGELKFKFMTLYDKAMFYDKQVRMRHIRNGFNATVTRMDKGNLATGYLGDSDNDGLWTSMYLGGEIFRYKVTKDPEALQNCRESLDAMERLYTINPVAGFPSRSFERRGYIDQLSDPDRWQHSENPEWDWKATTSSDEAIGHIFAFGAMAELIDDPALKRRSIALIDTLMGHILDHDLYLIDYDGKPTQWGKWNPAYVNGFPTNIGDRKLNSSNITAMLQTAYHFTKKEKYKEKAMELLQKHGYLENLMRPMSEIGKATDESGALAQNLSDGWNHSDDEMYFVGYWGLYRYAFNDTLRAKYKEAILDHWQAERPEKEGAWNIFTALTGTPNFDLTEAVWYLQEYPLDMINWDVQNSHRQDIKLIDPNFRGQTTAEVLPPDERPIRRHNANTFQLDSKSKSNGSSENSAGDIWLLPYWMGRWLGVISPPMK</sequence>
<dbReference type="InterPro" id="IPR015943">
    <property type="entry name" value="WD40/YVTN_repeat-like_dom_sf"/>
</dbReference>
<gene>
    <name evidence="2" type="ORF">GCM10007390_15710</name>
</gene>
<proteinExistence type="predicted"/>